<keyword evidence="12" id="KW-1185">Reference proteome</keyword>
<dbReference type="NCBIfam" id="TIGR01400">
    <property type="entry name" value="fliR"/>
    <property type="match status" value="1"/>
</dbReference>
<feature type="transmembrane region" description="Helical" evidence="10">
    <location>
        <begin position="209"/>
        <end position="236"/>
    </location>
</feature>
<keyword evidence="7 10" id="KW-0472">Membrane</keyword>
<comment type="subcellular location">
    <subcellularLocation>
        <location evidence="10">Cell membrane</location>
        <topology evidence="10">Multi-pass membrane protein</topology>
    </subcellularLocation>
    <subcellularLocation>
        <location evidence="10">Bacterial flagellum basal body</location>
    </subcellularLocation>
</comment>
<evidence type="ECO:0000256" key="4">
    <source>
        <dbReference type="ARBA" id="ARBA00022475"/>
    </source>
</evidence>
<dbReference type="PRINTS" id="PR00953">
    <property type="entry name" value="TYPE3IMRPROT"/>
</dbReference>
<keyword evidence="5 10" id="KW-0812">Transmembrane</keyword>
<evidence type="ECO:0000256" key="2">
    <source>
        <dbReference type="ARBA" id="ARBA00009772"/>
    </source>
</evidence>
<keyword evidence="6 10" id="KW-1133">Transmembrane helix</keyword>
<dbReference type="RefSeq" id="WP_084664464.1">
    <property type="nucleotide sequence ID" value="NZ_LT838272.1"/>
</dbReference>
<dbReference type="OrthoDB" id="9807748at2"/>
<dbReference type="STRING" id="698762.SAMN00808754_0961"/>
<feature type="transmembrane region" description="Helical" evidence="10">
    <location>
        <begin position="114"/>
        <end position="134"/>
    </location>
</feature>
<evidence type="ECO:0000256" key="6">
    <source>
        <dbReference type="ARBA" id="ARBA00022989"/>
    </source>
</evidence>
<feature type="transmembrane region" description="Helical" evidence="10">
    <location>
        <begin position="12"/>
        <end position="29"/>
    </location>
</feature>
<protein>
    <recommendedName>
        <fullName evidence="3 9">Flagellar biosynthetic protein FliR</fullName>
    </recommendedName>
</protein>
<evidence type="ECO:0000313" key="11">
    <source>
        <dbReference type="EMBL" id="SMB94058.1"/>
    </source>
</evidence>
<gene>
    <name evidence="11" type="ORF">SAMN00808754_0961</name>
</gene>
<reference evidence="11 12" key="1">
    <citation type="submission" date="2017-04" db="EMBL/GenBank/DDBJ databases">
        <authorList>
            <person name="Afonso C.L."/>
            <person name="Miller P.J."/>
            <person name="Scott M.A."/>
            <person name="Spackman E."/>
            <person name="Goraichik I."/>
            <person name="Dimitrov K.M."/>
            <person name="Suarez D.L."/>
            <person name="Swayne D.E."/>
        </authorList>
    </citation>
    <scope>NUCLEOTIDE SEQUENCE [LARGE SCALE GENOMIC DNA]</scope>
    <source>
        <strain evidence="11 12">ToBE</strain>
    </source>
</reference>
<keyword evidence="11" id="KW-0282">Flagellum</keyword>
<proteinExistence type="inferred from homology"/>
<name>A0A1W1VL53_9FIRM</name>
<dbReference type="GO" id="GO:0044780">
    <property type="term" value="P:bacterial-type flagellum assembly"/>
    <property type="evidence" value="ECO:0007669"/>
    <property type="project" value="UniProtKB-UniRule"/>
</dbReference>
<evidence type="ECO:0000256" key="8">
    <source>
        <dbReference type="ARBA" id="ARBA00023143"/>
    </source>
</evidence>
<organism evidence="11 12">
    <name type="scientific">Thermanaeromonas toyohensis ToBE</name>
    <dbReference type="NCBI Taxonomy" id="698762"/>
    <lineage>
        <taxon>Bacteria</taxon>
        <taxon>Bacillati</taxon>
        <taxon>Bacillota</taxon>
        <taxon>Clostridia</taxon>
        <taxon>Neomoorellales</taxon>
        <taxon>Neomoorellaceae</taxon>
        <taxon>Thermanaeromonas</taxon>
    </lineage>
</organism>
<dbReference type="InterPro" id="IPR006303">
    <property type="entry name" value="FliR"/>
</dbReference>
<evidence type="ECO:0000256" key="3">
    <source>
        <dbReference type="ARBA" id="ARBA00021717"/>
    </source>
</evidence>
<dbReference type="Pfam" id="PF01311">
    <property type="entry name" value="Bac_export_1"/>
    <property type="match status" value="1"/>
</dbReference>
<evidence type="ECO:0000256" key="9">
    <source>
        <dbReference type="NCBIfam" id="TIGR01400"/>
    </source>
</evidence>
<feature type="transmembrane region" description="Helical" evidence="10">
    <location>
        <begin position="74"/>
        <end position="94"/>
    </location>
</feature>
<dbReference type="EMBL" id="LT838272">
    <property type="protein sequence ID" value="SMB94058.1"/>
    <property type="molecule type" value="Genomic_DNA"/>
</dbReference>
<dbReference type="AlphaFoldDB" id="A0A1W1VL53"/>
<dbReference type="PANTHER" id="PTHR30065">
    <property type="entry name" value="FLAGELLAR BIOSYNTHETIC PROTEIN FLIR"/>
    <property type="match status" value="1"/>
</dbReference>
<sequence length="256" mass="28018">MLAYLERAEIFFLVLVRLTTFFMVAPIFSARSIPVLVRVGLAVLLAFLLFPILSTTELALTSEITYALAALREALVGLALGYLAALLLATVQVGGELLDIHMGLSMANLLDPQYGMPVTLWGQFFTLLGLLLFLQFDGHHIILLALQESFMFLPLGSAKFSGVLVQDAVRIWGDVMRWSLNLALPVIGALLIADVALSLLARTVPQLNVFILSFPIKLGLGLLVVILILPFFAAAISNLVGQMERDLGVILSHWRY</sequence>
<evidence type="ECO:0000256" key="10">
    <source>
        <dbReference type="RuleBase" id="RU362071"/>
    </source>
</evidence>
<dbReference type="PANTHER" id="PTHR30065:SF1">
    <property type="entry name" value="SURFACE PRESENTATION OF ANTIGENS PROTEIN SPAR"/>
    <property type="match status" value="1"/>
</dbReference>
<comment type="similarity">
    <text evidence="2 10">Belongs to the FliR/MopE/SpaR family.</text>
</comment>
<keyword evidence="11" id="KW-0969">Cilium</keyword>
<keyword evidence="8 10" id="KW-0975">Bacterial flagellum</keyword>
<evidence type="ECO:0000313" key="12">
    <source>
        <dbReference type="Proteomes" id="UP000192569"/>
    </source>
</evidence>
<dbReference type="InterPro" id="IPR002010">
    <property type="entry name" value="T3SS_IM_R"/>
</dbReference>
<feature type="transmembrane region" description="Helical" evidence="10">
    <location>
        <begin position="178"/>
        <end position="197"/>
    </location>
</feature>
<comment type="function">
    <text evidence="1 10">Role in flagellar biosynthesis.</text>
</comment>
<feature type="transmembrane region" description="Helical" evidence="10">
    <location>
        <begin position="35"/>
        <end position="53"/>
    </location>
</feature>
<keyword evidence="11" id="KW-0966">Cell projection</keyword>
<dbReference type="GO" id="GO:0009425">
    <property type="term" value="C:bacterial-type flagellum basal body"/>
    <property type="evidence" value="ECO:0007669"/>
    <property type="project" value="UniProtKB-SubCell"/>
</dbReference>
<keyword evidence="4 10" id="KW-1003">Cell membrane</keyword>
<evidence type="ECO:0000256" key="7">
    <source>
        <dbReference type="ARBA" id="ARBA00023136"/>
    </source>
</evidence>
<evidence type="ECO:0000256" key="1">
    <source>
        <dbReference type="ARBA" id="ARBA00002578"/>
    </source>
</evidence>
<dbReference type="GO" id="GO:0005886">
    <property type="term" value="C:plasma membrane"/>
    <property type="evidence" value="ECO:0007669"/>
    <property type="project" value="UniProtKB-SubCell"/>
</dbReference>
<dbReference type="GO" id="GO:0006605">
    <property type="term" value="P:protein targeting"/>
    <property type="evidence" value="ECO:0007669"/>
    <property type="project" value="UniProtKB-UniRule"/>
</dbReference>
<accession>A0A1W1VL53</accession>
<evidence type="ECO:0000256" key="5">
    <source>
        <dbReference type="ARBA" id="ARBA00022692"/>
    </source>
</evidence>
<dbReference type="Proteomes" id="UP000192569">
    <property type="component" value="Chromosome I"/>
</dbReference>